<dbReference type="EMBL" id="FMWG01000018">
    <property type="protein sequence ID" value="SCZ73747.1"/>
    <property type="molecule type" value="Genomic_DNA"/>
</dbReference>
<feature type="region of interest" description="Disordered" evidence="1">
    <location>
        <begin position="34"/>
        <end position="61"/>
    </location>
</feature>
<name>A0A1G5RI75_9RHOB</name>
<dbReference type="Proteomes" id="UP000198767">
    <property type="component" value="Unassembled WGS sequence"/>
</dbReference>
<evidence type="ECO:0000313" key="2">
    <source>
        <dbReference type="EMBL" id="SCZ73747.1"/>
    </source>
</evidence>
<evidence type="ECO:0000256" key="1">
    <source>
        <dbReference type="SAM" id="MobiDB-lite"/>
    </source>
</evidence>
<dbReference type="AlphaFoldDB" id="A0A1G5RI75"/>
<feature type="compositionally biased region" description="Basic and acidic residues" evidence="1">
    <location>
        <begin position="37"/>
        <end position="47"/>
    </location>
</feature>
<gene>
    <name evidence="2" type="ORF">SAMN04488118_11845</name>
</gene>
<keyword evidence="3" id="KW-1185">Reference proteome</keyword>
<protein>
    <submittedName>
        <fullName evidence="2">Uncharacterized protein</fullName>
    </submittedName>
</protein>
<accession>A0A1G5RI75</accession>
<feature type="compositionally biased region" description="Basic residues" evidence="1">
    <location>
        <begin position="48"/>
        <end position="61"/>
    </location>
</feature>
<dbReference type="STRING" id="1156985.SAMN04488118_11845"/>
<evidence type="ECO:0000313" key="3">
    <source>
        <dbReference type="Proteomes" id="UP000198767"/>
    </source>
</evidence>
<reference evidence="2 3" key="1">
    <citation type="submission" date="2016-10" db="EMBL/GenBank/DDBJ databases">
        <authorList>
            <person name="de Groot N.N."/>
        </authorList>
    </citation>
    <scope>NUCLEOTIDE SEQUENCE [LARGE SCALE GENOMIC DNA]</scope>
    <source>
        <strain evidence="2 3">U95</strain>
    </source>
</reference>
<organism evidence="2 3">
    <name type="scientific">Epibacterium ulvae</name>
    <dbReference type="NCBI Taxonomy" id="1156985"/>
    <lineage>
        <taxon>Bacteria</taxon>
        <taxon>Pseudomonadati</taxon>
        <taxon>Pseudomonadota</taxon>
        <taxon>Alphaproteobacteria</taxon>
        <taxon>Rhodobacterales</taxon>
        <taxon>Roseobacteraceae</taxon>
        <taxon>Epibacterium</taxon>
    </lineage>
</organism>
<proteinExistence type="predicted"/>
<sequence>MNANWLINMILRRLVGRAVNAGINAGFRALRQKKRSHPDLDDIERARLRASRRARRTKRDS</sequence>